<feature type="region of interest" description="Disordered" evidence="9">
    <location>
        <begin position="622"/>
        <end position="647"/>
    </location>
</feature>
<dbReference type="InterPro" id="IPR020811">
    <property type="entry name" value="Enolase_N"/>
</dbReference>
<evidence type="ECO:0000256" key="5">
    <source>
        <dbReference type="ARBA" id="ARBA00023239"/>
    </source>
</evidence>
<dbReference type="InterPro" id="IPR029017">
    <property type="entry name" value="Enolase-like_N"/>
</dbReference>
<reference evidence="12" key="1">
    <citation type="submission" date="2025-08" db="UniProtKB">
        <authorList>
            <consortium name="Ensembl"/>
        </authorList>
    </citation>
    <scope>IDENTIFICATION</scope>
</reference>
<dbReference type="InterPro" id="IPR020810">
    <property type="entry name" value="Enolase_C"/>
</dbReference>
<dbReference type="Gene3D" id="3.20.20.120">
    <property type="entry name" value="Enolase-like C-terminal domain"/>
    <property type="match status" value="1"/>
</dbReference>
<evidence type="ECO:0000256" key="8">
    <source>
        <dbReference type="ARBA" id="ARBA00048333"/>
    </source>
</evidence>
<proteinExistence type="inferred from homology"/>
<comment type="similarity">
    <text evidence="2">Belongs to the enolase family.</text>
</comment>
<evidence type="ECO:0000259" key="10">
    <source>
        <dbReference type="SMART" id="SM01192"/>
    </source>
</evidence>
<feature type="compositionally biased region" description="Basic and acidic residues" evidence="9">
    <location>
        <begin position="637"/>
        <end position="647"/>
    </location>
</feature>
<dbReference type="Gene3D" id="3.30.390.10">
    <property type="entry name" value="Enolase-like, N-terminal domain"/>
    <property type="match status" value="1"/>
</dbReference>
<evidence type="ECO:0000256" key="6">
    <source>
        <dbReference type="ARBA" id="ARBA00031125"/>
    </source>
</evidence>
<dbReference type="InterPro" id="IPR047500">
    <property type="entry name" value="DD_ENO4"/>
</dbReference>
<keyword evidence="13" id="KW-1185">Reference proteome</keyword>
<dbReference type="SMART" id="SM01193">
    <property type="entry name" value="Enolase_N"/>
    <property type="match status" value="1"/>
</dbReference>
<evidence type="ECO:0000256" key="7">
    <source>
        <dbReference type="ARBA" id="ARBA00034855"/>
    </source>
</evidence>
<evidence type="ECO:0000256" key="1">
    <source>
        <dbReference type="ARBA" id="ARBA00005031"/>
    </source>
</evidence>
<evidence type="ECO:0000259" key="11">
    <source>
        <dbReference type="SMART" id="SM01193"/>
    </source>
</evidence>
<dbReference type="InterPro" id="IPR000941">
    <property type="entry name" value="Enolase"/>
</dbReference>
<dbReference type="Ensembl" id="ENSPCET00000019438.1">
    <property type="protein sequence ID" value="ENSPCEP00000018808.1"/>
    <property type="gene ID" value="ENSPCEG00000014634.1"/>
</dbReference>
<dbReference type="PANTHER" id="PTHR11902:SF30">
    <property type="entry name" value="ENOLASE 4"/>
    <property type="match status" value="1"/>
</dbReference>
<dbReference type="GO" id="GO:0000287">
    <property type="term" value="F:magnesium ion binding"/>
    <property type="evidence" value="ECO:0007669"/>
    <property type="project" value="InterPro"/>
</dbReference>
<accession>A0A8C8SDM8</accession>
<reference evidence="12" key="2">
    <citation type="submission" date="2025-09" db="UniProtKB">
        <authorList>
            <consortium name="Ensembl"/>
        </authorList>
    </citation>
    <scope>IDENTIFICATION</scope>
</reference>
<name>A0A8C8SDM8_9SAUR</name>
<dbReference type="Pfam" id="PF00113">
    <property type="entry name" value="Enolase_C"/>
    <property type="match status" value="1"/>
</dbReference>
<dbReference type="CDD" id="cd22974">
    <property type="entry name" value="DD_ENO4"/>
    <property type="match status" value="1"/>
</dbReference>
<protein>
    <recommendedName>
        <fullName evidence="7">Enolase 4</fullName>
        <ecNumber evidence="3">4.2.1.11</ecNumber>
    </recommendedName>
    <alternativeName>
        <fullName evidence="6">2-phospho-D-glycerate hydro-lyase</fullName>
    </alternativeName>
</protein>
<evidence type="ECO:0000313" key="12">
    <source>
        <dbReference type="Ensembl" id="ENSPCEP00000018808.1"/>
    </source>
</evidence>
<evidence type="ECO:0000313" key="13">
    <source>
        <dbReference type="Proteomes" id="UP000694393"/>
    </source>
</evidence>
<evidence type="ECO:0000256" key="3">
    <source>
        <dbReference type="ARBA" id="ARBA00012058"/>
    </source>
</evidence>
<feature type="region of interest" description="Disordered" evidence="9">
    <location>
        <begin position="328"/>
        <end position="350"/>
    </location>
</feature>
<comment type="pathway">
    <text evidence="1">Carbohydrate degradation; glycolysis; pyruvate from D-glyceraldehyde 3-phosphate: step 4/5.</text>
</comment>
<dbReference type="Proteomes" id="UP000694393">
    <property type="component" value="Unplaced"/>
</dbReference>
<dbReference type="GO" id="GO:0000015">
    <property type="term" value="C:phosphopyruvate hydratase complex"/>
    <property type="evidence" value="ECO:0007669"/>
    <property type="project" value="InterPro"/>
</dbReference>
<feature type="domain" description="Enolase C-terminal TIM barrel" evidence="10">
    <location>
        <begin position="270"/>
        <end position="585"/>
    </location>
</feature>
<dbReference type="UniPathway" id="UPA00109">
    <property type="reaction ID" value="UER00187"/>
</dbReference>
<dbReference type="PANTHER" id="PTHR11902">
    <property type="entry name" value="ENOLASE"/>
    <property type="match status" value="1"/>
</dbReference>
<keyword evidence="4" id="KW-0324">Glycolysis</keyword>
<dbReference type="InterPro" id="IPR036849">
    <property type="entry name" value="Enolase-like_C_sf"/>
</dbReference>
<dbReference type="GO" id="GO:0006096">
    <property type="term" value="P:glycolytic process"/>
    <property type="evidence" value="ECO:0007669"/>
    <property type="project" value="UniProtKB-UniPathway"/>
</dbReference>
<evidence type="ECO:0000256" key="9">
    <source>
        <dbReference type="SAM" id="MobiDB-lite"/>
    </source>
</evidence>
<sequence>MEPGEDGELLRRHLPELRHQAAAYYRTNEVPQRLEEALNAIFYLRPADLYGHLANYFSTFSKPPVICKLIGRKVFDGIGQSTLQVEVFCTVQNNEKSICSIVISSHSEILENGSLEAVDADEKERNDSINTALEWVNGSLNEMLRDLQPTDQCKVDELLGEYFAKKIEEEKGRKETEKEEEAATISASASVPASSVVTPAGKKKGAKLGKKTSVTEKPVLPAEPPEPVFCGSIAIGGLSLAVAKAGATINNTPLYLHLALMKHDQNLPKELTVPLPMVTLLSCGKSSAGKLNLMKEVMLIPPTELTVKQSIERLLDIQKQMMRLLDPACKGSSPQLTDSKKGSARSAVKKNPPPVLKRISHLGCLITGCDNLEQPLILMQTACRNLGLELGTDVHLAINCAAHELMDYTKGKYEILTGTLKSPDEMVDMYVDLINKYPSIVALVDPLRKEDGQQWSSICNALGSRCYLIAEDASRSISKLVEDQNLNIPKCSGLVIKYTNQTKISDLTELTRLLNRQRRIAILGSPAGESSDDSLVDMAVGLGAKFIKLGGLSRGERVTKYNRLLAIEEELANNGILRSGENHEFVDFAEEAQREEELIDVLPPIEQGPLPSQHSQLLLVQDQNPASLPSSTQHLNEAAKKDPPIFP</sequence>
<dbReference type="EC" id="4.2.1.11" evidence="3"/>
<keyword evidence="5" id="KW-0456">Lyase</keyword>
<feature type="domain" description="Enolase N-terminal" evidence="11">
    <location>
        <begin position="66"/>
        <end position="258"/>
    </location>
</feature>
<evidence type="ECO:0000256" key="2">
    <source>
        <dbReference type="ARBA" id="ARBA00009604"/>
    </source>
</evidence>
<dbReference type="GO" id="GO:0004634">
    <property type="term" value="F:phosphopyruvate hydratase activity"/>
    <property type="evidence" value="ECO:0007669"/>
    <property type="project" value="UniProtKB-EC"/>
</dbReference>
<feature type="compositionally biased region" description="Polar residues" evidence="9">
    <location>
        <begin position="622"/>
        <end position="635"/>
    </location>
</feature>
<organism evidence="12 13">
    <name type="scientific">Pelusios castaneus</name>
    <name type="common">West African mud turtle</name>
    <dbReference type="NCBI Taxonomy" id="367368"/>
    <lineage>
        <taxon>Eukaryota</taxon>
        <taxon>Metazoa</taxon>
        <taxon>Chordata</taxon>
        <taxon>Craniata</taxon>
        <taxon>Vertebrata</taxon>
        <taxon>Euteleostomi</taxon>
        <taxon>Archelosauria</taxon>
        <taxon>Testudinata</taxon>
        <taxon>Testudines</taxon>
        <taxon>Pleurodira</taxon>
        <taxon>Pelomedusidae</taxon>
        <taxon>Pelusios</taxon>
    </lineage>
</organism>
<dbReference type="SUPFAM" id="SSF54826">
    <property type="entry name" value="Enolase N-terminal domain-like"/>
    <property type="match status" value="1"/>
</dbReference>
<dbReference type="SMART" id="SM01192">
    <property type="entry name" value="Enolase_C"/>
    <property type="match status" value="1"/>
</dbReference>
<comment type="catalytic activity">
    <reaction evidence="8">
        <text>(2R)-2-phosphoglycerate = phosphoenolpyruvate + H2O</text>
        <dbReference type="Rhea" id="RHEA:10164"/>
        <dbReference type="ChEBI" id="CHEBI:15377"/>
        <dbReference type="ChEBI" id="CHEBI:58289"/>
        <dbReference type="ChEBI" id="CHEBI:58702"/>
        <dbReference type="EC" id="4.2.1.11"/>
    </reaction>
</comment>
<evidence type="ECO:0000256" key="4">
    <source>
        <dbReference type="ARBA" id="ARBA00023152"/>
    </source>
</evidence>
<dbReference type="AlphaFoldDB" id="A0A8C8SDM8"/>
<dbReference type="SUPFAM" id="SSF51604">
    <property type="entry name" value="Enolase C-terminal domain-like"/>
    <property type="match status" value="1"/>
</dbReference>